<dbReference type="Gene3D" id="3.40.50.1010">
    <property type="entry name" value="5'-nuclease"/>
    <property type="match status" value="1"/>
</dbReference>
<feature type="binding site" evidence="8">
    <location>
        <position position="4"/>
    </location>
    <ligand>
        <name>Mg(2+)</name>
        <dbReference type="ChEBI" id="CHEBI:18420"/>
    </ligand>
</feature>
<reference evidence="10 11" key="1">
    <citation type="submission" date="2023-09" db="EMBL/GenBank/DDBJ databases">
        <title>Whole genome shotgun sequencing (WGS) of Bosea sp. ZW T0_25, isolated from stored onions (Allium cepa).</title>
        <authorList>
            <person name="Stoll D.A."/>
            <person name="Huch M."/>
        </authorList>
    </citation>
    <scope>NUCLEOTIDE SEQUENCE [LARGE SCALE GENOMIC DNA]</scope>
    <source>
        <strain evidence="10 11">ZW T0_25</strain>
    </source>
</reference>
<dbReference type="PANTHER" id="PTHR33653:SF1">
    <property type="entry name" value="RIBONUCLEASE VAPC2"/>
    <property type="match status" value="1"/>
</dbReference>
<sequence>MVIDTSAIVAIFFNESDAPRYRERIADDPVRLISAPTLVEAAMVIEGRFGEAGGAELDLWLHKAEVEIVAVTAEHADQARRAWRRYGKGRHPASLNFGDCFSYALAALTGEPLLFKGNDFSQTDIQAA</sequence>
<dbReference type="EC" id="3.1.-.-" evidence="8"/>
<dbReference type="HAMAP" id="MF_00265">
    <property type="entry name" value="VapC_Nob1"/>
    <property type="match status" value="1"/>
</dbReference>
<gene>
    <name evidence="8" type="primary">vapC</name>
    <name evidence="10" type="ORF">RKE40_28180</name>
</gene>
<evidence type="ECO:0000256" key="4">
    <source>
        <dbReference type="ARBA" id="ARBA00022723"/>
    </source>
</evidence>
<keyword evidence="5 8" id="KW-0378">Hydrolase</keyword>
<evidence type="ECO:0000313" key="11">
    <source>
        <dbReference type="Proteomes" id="UP001254257"/>
    </source>
</evidence>
<comment type="cofactor">
    <cofactor evidence="1 8">
        <name>Mg(2+)</name>
        <dbReference type="ChEBI" id="CHEBI:18420"/>
    </cofactor>
</comment>
<dbReference type="EMBL" id="JAWDID010000085">
    <property type="protein sequence ID" value="MDU0343777.1"/>
    <property type="molecule type" value="Genomic_DNA"/>
</dbReference>
<dbReference type="PANTHER" id="PTHR33653">
    <property type="entry name" value="RIBONUCLEASE VAPC2"/>
    <property type="match status" value="1"/>
</dbReference>
<keyword evidence="6 8" id="KW-0460">Magnesium</keyword>
<evidence type="ECO:0000256" key="2">
    <source>
        <dbReference type="ARBA" id="ARBA00022649"/>
    </source>
</evidence>
<accession>A0ABU3SG63</accession>
<evidence type="ECO:0000313" key="10">
    <source>
        <dbReference type="EMBL" id="MDU0343777.1"/>
    </source>
</evidence>
<evidence type="ECO:0000256" key="8">
    <source>
        <dbReference type="HAMAP-Rule" id="MF_00265"/>
    </source>
</evidence>
<name>A0ABU3SG63_9HYPH</name>
<comment type="similarity">
    <text evidence="7 8">Belongs to the PINc/VapC protein family.</text>
</comment>
<dbReference type="SUPFAM" id="SSF88723">
    <property type="entry name" value="PIN domain-like"/>
    <property type="match status" value="1"/>
</dbReference>
<keyword evidence="11" id="KW-1185">Reference proteome</keyword>
<feature type="binding site" evidence="8">
    <location>
        <position position="99"/>
    </location>
    <ligand>
        <name>Mg(2+)</name>
        <dbReference type="ChEBI" id="CHEBI:18420"/>
    </ligand>
</feature>
<evidence type="ECO:0000256" key="5">
    <source>
        <dbReference type="ARBA" id="ARBA00022801"/>
    </source>
</evidence>
<evidence type="ECO:0000256" key="6">
    <source>
        <dbReference type="ARBA" id="ARBA00022842"/>
    </source>
</evidence>
<dbReference type="InterPro" id="IPR022907">
    <property type="entry name" value="VapC_family"/>
</dbReference>
<dbReference type="InterPro" id="IPR050556">
    <property type="entry name" value="Type_II_TA_system_RNase"/>
</dbReference>
<evidence type="ECO:0000256" key="3">
    <source>
        <dbReference type="ARBA" id="ARBA00022722"/>
    </source>
</evidence>
<dbReference type="CDD" id="cd09871">
    <property type="entry name" value="PIN_MtVapC28-VapC30-like"/>
    <property type="match status" value="1"/>
</dbReference>
<dbReference type="InterPro" id="IPR002716">
    <property type="entry name" value="PIN_dom"/>
</dbReference>
<proteinExistence type="inferred from homology"/>
<comment type="function">
    <text evidence="8">Toxic component of a toxin-antitoxin (TA) system. An RNase.</text>
</comment>
<dbReference type="InterPro" id="IPR029060">
    <property type="entry name" value="PIN-like_dom_sf"/>
</dbReference>
<keyword evidence="2 8" id="KW-1277">Toxin-antitoxin system</keyword>
<keyword evidence="8" id="KW-0800">Toxin</keyword>
<feature type="domain" description="PIN" evidence="9">
    <location>
        <begin position="1"/>
        <end position="124"/>
    </location>
</feature>
<dbReference type="RefSeq" id="WP_316021472.1">
    <property type="nucleotide sequence ID" value="NZ_JAWDID010000085.1"/>
</dbReference>
<keyword evidence="4 8" id="KW-0479">Metal-binding</keyword>
<comment type="caution">
    <text evidence="10">The sequence shown here is derived from an EMBL/GenBank/DDBJ whole genome shotgun (WGS) entry which is preliminary data.</text>
</comment>
<organism evidence="10 11">
    <name type="scientific">Bosea rubneri</name>
    <dbReference type="NCBI Taxonomy" id="3075434"/>
    <lineage>
        <taxon>Bacteria</taxon>
        <taxon>Pseudomonadati</taxon>
        <taxon>Pseudomonadota</taxon>
        <taxon>Alphaproteobacteria</taxon>
        <taxon>Hyphomicrobiales</taxon>
        <taxon>Boseaceae</taxon>
        <taxon>Bosea</taxon>
    </lineage>
</organism>
<keyword evidence="3 8" id="KW-0540">Nuclease</keyword>
<evidence type="ECO:0000259" key="9">
    <source>
        <dbReference type="Pfam" id="PF01850"/>
    </source>
</evidence>
<evidence type="ECO:0000256" key="7">
    <source>
        <dbReference type="ARBA" id="ARBA00038093"/>
    </source>
</evidence>
<dbReference type="Proteomes" id="UP001254257">
    <property type="component" value="Unassembled WGS sequence"/>
</dbReference>
<dbReference type="Pfam" id="PF01850">
    <property type="entry name" value="PIN"/>
    <property type="match status" value="1"/>
</dbReference>
<evidence type="ECO:0000256" key="1">
    <source>
        <dbReference type="ARBA" id="ARBA00001946"/>
    </source>
</evidence>
<protein>
    <recommendedName>
        <fullName evidence="8">Ribonuclease VapC</fullName>
        <shortName evidence="8">RNase VapC</shortName>
        <ecNumber evidence="8">3.1.-.-</ecNumber>
    </recommendedName>
    <alternativeName>
        <fullName evidence="8">Toxin VapC</fullName>
    </alternativeName>
</protein>